<accession>A0AA89BIL2</accession>
<dbReference type="Pfam" id="PF01347">
    <property type="entry name" value="Vitellogenin_N"/>
    <property type="match status" value="1"/>
</dbReference>
<dbReference type="PANTHER" id="PTHR16897">
    <property type="entry name" value="OS10G0105400 PROTEIN"/>
    <property type="match status" value="1"/>
</dbReference>
<feature type="domain" description="Vitellogenin" evidence="2">
    <location>
        <begin position="223"/>
        <end position="536"/>
    </location>
</feature>
<sequence>MMGTVWFPLVSLVVSLTGSGGYFYEPGYDHYYTYSSKSNLLEMHDVTTIMKFRVRPINHTSDGSSIQQLHLDSFIQRSESGYISPDGLVSSVHYHPKDDQEVVSLKKVLTSTLSGRKLDVHHDTPVTYTDIDHAGNLDHVYRVHRKDEGFMVTRYHQSSDKVKRLHNKMLHYDHSGTVHYGEADDSITLHNETKKRNVRRPLQGEVPVGDSSSGEFPTIASSSKSHVKLTLKRKHSEEGLQRIHDEAELIEDTILILMIEKEKKPLQEVNTTINTLLRCIHSYENHYAPNRTDCVMQLNDILTNLKEEDYNVYAENEVTTLCKENDTICAEQKKLFVDLIARKGDNYSQSLVVKHFLRNEEAIADHVHRCLFHAIAIEKPTMELIEAVEDMCFGVNNELHRGEKLGKTQRRACLTMGALAKIIVHTHNDVAHRMVEKLETWLNLHNETHSKPIISRRKRSVKDIDPIRSNHVVTKMVLLHAIGNAGMERSRDHILSYMQPNQGVLAWRRAAVHGLRHFSCHESANALFVSSVHDDNDIIREEALAAYKEHPKGKVLKEEHKYVVLSKSYTYPTVMRLRRDIFEASFDLKNLAIHFAIRVPGIDWQKTIGTDAIGAGFGLVIRNQMELELSPLSGHFEIDVYNTAYAEAHVGLINLQIDIFRALMCYQGHIGYDLNVLKDFGINDIQDIVHIMDKITQTFVDPVKLAVETFKKIINTFKNGGIQKLFNAMVEFVKNLPHTLETMIKRFVQFVIKTVKYGGIPWVNKIKDIIKRVRTFFEELQDDIMGFYHSVVDAVTIQVPYIGKKLMDAISSIVSSMKRLLSHPMQALSGLSRSVMEIKMSISMFITVKNQLLDALFFLTGKSPFWQNFGEELQTIIDEIKDLVQSLFSAFSPKKQDKVQGHSMVTDGISSSVEQNNWIKNLLKAEFDVIMEPLAKIMKFADPFIQIFKDILDIIHGVKNAYLFVKDTVEKAKSTVQKLFGPKFNIKFPAHRREDKPGCGPGVWPTTTNGLYETTGVDVMLGRGSKVRNPVNGMVYKKSDQQVLIKPSDPDFMMYEIIIDNVGKNIGVVSTGGSYIESGKEIGKALRSQCSPNFIHVAIRKAGTTDYVDPSQFLDRLVPVPQWIEECNDHFFKHIGQVFESGELDEEGAQEEEENLERGASDRMKEFENMKPEAEPPYMPEGMEQPNPGKNIGDAFKDSMGDALKRMGDIGQMITGKKSVNILDIIDLNKYTIRRIQKLLKPPLGCNVQLDELVHRLSEAMRKTPKQHPGSLSIPTLRTLLKNKNDKLIGDTQSMLSNLLCQAEKDCPKFKGTIAQGYSHSCTAHKDCQGIKCGVEIKYGSEVKYINVELRVDSCKRVVYVITQEMATVPLDGEDHQLILDRFENSDLNATLIVNGDEVDGYVVVSLSGTACSPGYSSCTVETEVLIDTKFSPSGPCNDEAVDPGVVTVLDMSLEEFQVYISFYHMMNRDVLCLFNTIRDFLMDEIFKDPRKMLQLMGVELDAKMDFCVSVDLPIPPLSITFFDLSHLFMVGPVPLRLGFGAGGSMGLQIELGFCILSLTAKVTVTPWLGGKVWGSLAIDIGFARGGIKLIGYLLETRFPTSGSLGFSKFPLDVVAKMDLEVVKGPKTKLRISGTYKNYERLGIGQTSYIEYNHLNLTHGTNYYMNAEIGNVLGYKAYLTSYGTMVDFTPPKTGPLGEGYTEEMRADKCSASILQKDRCIDVTWQMNHRYIKDGKGARTVFNGHKPLEDQLYTISNHYTSVNFDGFHDEESGIFAYTWAVGRTVCGTDIVSFRDPHALLFSPKYWTYSGYKKDLHLEDGKYYVTVQALNNVVHGGALVTTVCHSTPFTVDTTPPVFAGVTQIMFDEDFDILGIYFRGHDVLSKVSRVDFGLGKTKYDVQVRGYSPHPYVDREDTYIGIEELGLEPGVPAWIRLRLVNNVELFTAGHGDDPILIDRTAPVPGTVLDGSVLKRDLTYQASDSEICAQWITFFDPESGISQYMWGVGTIPGTDNVVKFHNFTHSQKESCAPTTLNHNTSYYSTVIAFNSALNVKNINKTSDGESGIAKYEVKVTISNDDNHYEHVNSFGVETAISFSDHSLAMKHNDKVDFEITAYNGAGLTVKNQSDGFRVDHTPPELAFLRDSETGERFQSDPSSLTLNWKYDDS</sequence>
<dbReference type="Gene3D" id="1.25.10.20">
    <property type="entry name" value="Vitellinogen, superhelical"/>
    <property type="match status" value="1"/>
</dbReference>
<proteinExistence type="predicted"/>
<name>A0AA89BIL2_PINIB</name>
<organism evidence="3 4">
    <name type="scientific">Pinctada imbricata</name>
    <name type="common">Atlantic pearl-oyster</name>
    <name type="synonym">Pinctada martensii</name>
    <dbReference type="NCBI Taxonomy" id="66713"/>
    <lineage>
        <taxon>Eukaryota</taxon>
        <taxon>Metazoa</taxon>
        <taxon>Spiralia</taxon>
        <taxon>Lophotrochozoa</taxon>
        <taxon>Mollusca</taxon>
        <taxon>Bivalvia</taxon>
        <taxon>Autobranchia</taxon>
        <taxon>Pteriomorphia</taxon>
        <taxon>Pterioida</taxon>
        <taxon>Pterioidea</taxon>
        <taxon>Pteriidae</taxon>
        <taxon>Pinctada</taxon>
    </lineage>
</organism>
<evidence type="ECO:0000259" key="2">
    <source>
        <dbReference type="Pfam" id="PF01347"/>
    </source>
</evidence>
<dbReference type="Proteomes" id="UP001186944">
    <property type="component" value="Unassembled WGS sequence"/>
</dbReference>
<feature type="signal peptide" evidence="1">
    <location>
        <begin position="1"/>
        <end position="21"/>
    </location>
</feature>
<dbReference type="GO" id="GO:0005319">
    <property type="term" value="F:lipid transporter activity"/>
    <property type="evidence" value="ECO:0007669"/>
    <property type="project" value="InterPro"/>
</dbReference>
<evidence type="ECO:0000313" key="4">
    <source>
        <dbReference type="Proteomes" id="UP001186944"/>
    </source>
</evidence>
<dbReference type="PANTHER" id="PTHR16897:SF2">
    <property type="entry name" value="OS03G0226600 PROTEIN"/>
    <property type="match status" value="1"/>
</dbReference>
<dbReference type="InterPro" id="IPR011030">
    <property type="entry name" value="Lipovitellin_superhlx_dom"/>
</dbReference>
<evidence type="ECO:0000313" key="3">
    <source>
        <dbReference type="EMBL" id="KAK3083736.1"/>
    </source>
</evidence>
<keyword evidence="4" id="KW-1185">Reference proteome</keyword>
<reference evidence="3" key="1">
    <citation type="submission" date="2019-08" db="EMBL/GenBank/DDBJ databases">
        <title>The improved chromosome-level genome for the pearl oyster Pinctada fucata martensii using PacBio sequencing and Hi-C.</title>
        <authorList>
            <person name="Zheng Z."/>
        </authorList>
    </citation>
    <scope>NUCLEOTIDE SEQUENCE</scope>
    <source>
        <strain evidence="3">ZZ-2019</strain>
        <tissue evidence="3">Adductor muscle</tissue>
    </source>
</reference>
<protein>
    <recommendedName>
        <fullName evidence="2">Vitellogenin domain-containing protein</fullName>
    </recommendedName>
</protein>
<dbReference type="EMBL" id="VSWD01000013">
    <property type="protein sequence ID" value="KAK3083736.1"/>
    <property type="molecule type" value="Genomic_DNA"/>
</dbReference>
<dbReference type="InterPro" id="IPR001747">
    <property type="entry name" value="Vitellogenin_N"/>
</dbReference>
<keyword evidence="1" id="KW-0732">Signal</keyword>
<gene>
    <name evidence="3" type="ORF">FSP39_002337</name>
</gene>
<evidence type="ECO:0000256" key="1">
    <source>
        <dbReference type="SAM" id="SignalP"/>
    </source>
</evidence>
<comment type="caution">
    <text evidence="3">The sequence shown here is derived from an EMBL/GenBank/DDBJ whole genome shotgun (WGS) entry which is preliminary data.</text>
</comment>
<feature type="chain" id="PRO_5041661621" description="Vitellogenin domain-containing protein" evidence="1">
    <location>
        <begin position="22"/>
        <end position="2164"/>
    </location>
</feature>